<evidence type="ECO:0000313" key="9">
    <source>
        <dbReference type="Proteomes" id="UP000050795"/>
    </source>
</evidence>
<reference evidence="9" key="1">
    <citation type="submission" date="2022-06" db="EMBL/GenBank/DDBJ databases">
        <authorList>
            <person name="Berger JAMES D."/>
            <person name="Berger JAMES D."/>
        </authorList>
    </citation>
    <scope>NUCLEOTIDE SEQUENCE [LARGE SCALE GENOMIC DNA]</scope>
</reference>
<dbReference type="SUPFAM" id="SSF48726">
    <property type="entry name" value="Immunoglobulin"/>
    <property type="match status" value="1"/>
</dbReference>
<feature type="domain" description="Ig-like" evidence="8">
    <location>
        <begin position="346"/>
        <end position="432"/>
    </location>
</feature>
<feature type="compositionally biased region" description="Low complexity" evidence="5">
    <location>
        <begin position="1022"/>
        <end position="1033"/>
    </location>
</feature>
<dbReference type="PROSITE" id="PS51450">
    <property type="entry name" value="LRR"/>
    <property type="match status" value="1"/>
</dbReference>
<feature type="compositionally biased region" description="Low complexity" evidence="5">
    <location>
        <begin position="767"/>
        <end position="784"/>
    </location>
</feature>
<feature type="chain" id="PRO_5041715083" description="Ig-like domain-containing protein" evidence="7">
    <location>
        <begin position="24"/>
        <end position="1263"/>
    </location>
</feature>
<dbReference type="PROSITE" id="PS50835">
    <property type="entry name" value="IG_LIKE"/>
    <property type="match status" value="1"/>
</dbReference>
<feature type="compositionally biased region" description="Low complexity" evidence="5">
    <location>
        <begin position="1248"/>
        <end position="1263"/>
    </location>
</feature>
<name>A0AA85KM32_TRIRE</name>
<dbReference type="InterPro" id="IPR001611">
    <property type="entry name" value="Leu-rich_rpt"/>
</dbReference>
<dbReference type="InterPro" id="IPR007110">
    <property type="entry name" value="Ig-like_dom"/>
</dbReference>
<dbReference type="Pfam" id="PF13855">
    <property type="entry name" value="LRR_8"/>
    <property type="match status" value="1"/>
</dbReference>
<keyword evidence="3" id="KW-0677">Repeat</keyword>
<organism evidence="9 10">
    <name type="scientific">Trichobilharzia regenti</name>
    <name type="common">Nasal bird schistosome</name>
    <dbReference type="NCBI Taxonomy" id="157069"/>
    <lineage>
        <taxon>Eukaryota</taxon>
        <taxon>Metazoa</taxon>
        <taxon>Spiralia</taxon>
        <taxon>Lophotrochozoa</taxon>
        <taxon>Platyhelminthes</taxon>
        <taxon>Trematoda</taxon>
        <taxon>Digenea</taxon>
        <taxon>Strigeidida</taxon>
        <taxon>Schistosomatoidea</taxon>
        <taxon>Schistosomatidae</taxon>
        <taxon>Trichobilharzia</taxon>
    </lineage>
</organism>
<dbReference type="Proteomes" id="UP000050795">
    <property type="component" value="Unassembled WGS sequence"/>
</dbReference>
<sequence>MKSYSSVLLLLLLFLLLSRITSSQSFTSSSSLSLLSSTSYSPFTYSLYIWLYIFSEFLFKHNVEAVQGCSIFYQSDYKWKKALCDSEVNKLTQLPTNLPDHLIELRVLHQAIGKIKRAAVNHLIHLETFHIESSQVKQIESDTFRQLISLKYINLRNNSLTISRMSFPVELLNDLPNLRSLNLAENPIDFIPDAFFDSLSGNKLQYLWFGSVKSTGIKFESNTLKPLTYLRLLDLSFTGLNSLDASNELVLNNMPELKEFYLGGNPWTCDCKLSWLKLWFLQESSKGGLRYQLNKTDLNGNIEVSEPVCFKPDSLKGKYLFSDGSNNRNNNNKYNAVQFSDLRCPPQIFTSNENFTLDFGKTLLLRCEYHSPGIDNLQWYKDDQLVQNTSEKMIIQGQAGSNFYSNLIVASTTGEHTGLWSCVLNPEQQTIFSVAILNSDGRILYPSDEKSFMHGAFLLFGISGDTKNWIYVSIAVIILFVMLAIIGVGIFCCCEPQTRTSDLSAESQTLQETHDKKKKKCSGTSYSLCKCRLRCFKRRNNTSRKSEDNKDDSLSSLMVAGSQEDERKIIDKGEVQLANNMKSTSTCSKTLISTAIVDSNNNDVSNNLQKRNVEDNRLLNIFCCPTNTTREVQVVTLPTIESSCPTSLTGVTHLGGSLIHETVATGGNRLLVSCDSPEPKLLIANGITPCSNISPVNFSACLQPQQVSVLQHQSNPTVWDSNQNPIMPELLTPYTSSNQIAATETSKPCPVHGLMKLKHVELISNTTNTMPTTNSSTTPSSNCDTSRHSSNYQKIDSVYWDHSNLASFLNNTHLAYNISNCVLLNTNVDNKVSNNVNNSTNSNLGETVEVIQNYAKTLPKNGSLLQNISMHDPNLQWPSDSLPHESCPLHGLQTLTRRKSKAGGYPVDVTSIASNTLKTHHFSKPLINSQSNHQLHHPHGKEDGVHSRKVTVYSSNDNTSEQDDETDQQSNSDHDTGGRRFLLPPLPGGNKHNKGGCSSSETGSQGESSVCEKCPHSDCADSDSSTSSSTASSVNQKFKLAYPSNQTRLNSVCSSLSNQLNLSTAVVSGTVGDETPEQQSPPSPEFYPPTRRLSRPSSSNGRPINYHGNRNSSVINKLNENANCPVHSLRLNRKSISGKIFYDSRQNYDPHHHHHHQHKNNLNTLRGVTTLPSRFRKVNSANTSIIDGSNTSDSIAFMRKFASQHTVKSNCSSSLCLSAQSLDKYSRQSKPILRPGSKHKLDTESDSDTNNNNTSEENNNFVL</sequence>
<dbReference type="InterPro" id="IPR032675">
    <property type="entry name" value="LRR_dom_sf"/>
</dbReference>
<dbReference type="PANTHER" id="PTHR24366">
    <property type="entry name" value="IG(IMMUNOGLOBULIN) AND LRR(LEUCINE RICH REPEAT) DOMAINS"/>
    <property type="match status" value="1"/>
</dbReference>
<keyword evidence="1" id="KW-0433">Leucine-rich repeat</keyword>
<keyword evidence="4" id="KW-1015">Disulfide bond</keyword>
<proteinExistence type="predicted"/>
<dbReference type="SUPFAM" id="SSF52058">
    <property type="entry name" value="L domain-like"/>
    <property type="match status" value="1"/>
</dbReference>
<dbReference type="PANTHER" id="PTHR24366:SF170">
    <property type="entry name" value="RE50361P"/>
    <property type="match status" value="1"/>
</dbReference>
<feature type="region of interest" description="Disordered" evidence="5">
    <location>
        <begin position="1226"/>
        <end position="1263"/>
    </location>
</feature>
<evidence type="ECO:0000313" key="10">
    <source>
        <dbReference type="WBParaSite" id="TREG1_97650.1"/>
    </source>
</evidence>
<feature type="compositionally biased region" description="Low complexity" evidence="5">
    <location>
        <begin position="1088"/>
        <end position="1099"/>
    </location>
</feature>
<dbReference type="WBParaSite" id="TREG1_97650.1">
    <property type="protein sequence ID" value="TREG1_97650.1"/>
    <property type="gene ID" value="TREG1_97650"/>
</dbReference>
<evidence type="ECO:0000256" key="7">
    <source>
        <dbReference type="SAM" id="SignalP"/>
    </source>
</evidence>
<evidence type="ECO:0000256" key="3">
    <source>
        <dbReference type="ARBA" id="ARBA00022737"/>
    </source>
</evidence>
<dbReference type="InterPro" id="IPR003591">
    <property type="entry name" value="Leu-rich_rpt_typical-subtyp"/>
</dbReference>
<feature type="signal peptide" evidence="7">
    <location>
        <begin position="1"/>
        <end position="23"/>
    </location>
</feature>
<dbReference type="Gene3D" id="3.80.10.10">
    <property type="entry name" value="Ribonuclease Inhibitor"/>
    <property type="match status" value="2"/>
</dbReference>
<evidence type="ECO:0000259" key="8">
    <source>
        <dbReference type="PROSITE" id="PS50835"/>
    </source>
</evidence>
<feature type="transmembrane region" description="Helical" evidence="6">
    <location>
        <begin position="39"/>
        <end position="59"/>
    </location>
</feature>
<protein>
    <recommendedName>
        <fullName evidence="8">Ig-like domain-containing protein</fullName>
    </recommendedName>
</protein>
<dbReference type="InterPro" id="IPR036179">
    <property type="entry name" value="Ig-like_dom_sf"/>
</dbReference>
<dbReference type="AlphaFoldDB" id="A0AA85KM32"/>
<evidence type="ECO:0000256" key="1">
    <source>
        <dbReference type="ARBA" id="ARBA00022614"/>
    </source>
</evidence>
<evidence type="ECO:0000256" key="5">
    <source>
        <dbReference type="SAM" id="MobiDB-lite"/>
    </source>
</evidence>
<evidence type="ECO:0000256" key="2">
    <source>
        <dbReference type="ARBA" id="ARBA00022729"/>
    </source>
</evidence>
<feature type="region of interest" description="Disordered" evidence="5">
    <location>
        <begin position="767"/>
        <end position="788"/>
    </location>
</feature>
<keyword evidence="9" id="KW-1185">Reference proteome</keyword>
<evidence type="ECO:0000256" key="4">
    <source>
        <dbReference type="ARBA" id="ARBA00023157"/>
    </source>
</evidence>
<dbReference type="Gene3D" id="2.60.40.10">
    <property type="entry name" value="Immunoglobulins"/>
    <property type="match status" value="1"/>
</dbReference>
<evidence type="ECO:0000256" key="6">
    <source>
        <dbReference type="SAM" id="Phobius"/>
    </source>
</evidence>
<keyword evidence="6" id="KW-0812">Transmembrane</keyword>
<dbReference type="InterPro" id="IPR013783">
    <property type="entry name" value="Ig-like_fold"/>
</dbReference>
<keyword evidence="6" id="KW-0472">Membrane</keyword>
<reference evidence="10" key="2">
    <citation type="submission" date="2023-11" db="UniProtKB">
        <authorList>
            <consortium name="WormBaseParasite"/>
        </authorList>
    </citation>
    <scope>IDENTIFICATION</scope>
</reference>
<feature type="region of interest" description="Disordered" evidence="5">
    <location>
        <begin position="1071"/>
        <end position="1107"/>
    </location>
</feature>
<feature type="region of interest" description="Disordered" evidence="5">
    <location>
        <begin position="955"/>
        <end position="1034"/>
    </location>
</feature>
<dbReference type="SMART" id="SM00369">
    <property type="entry name" value="LRR_TYP"/>
    <property type="match status" value="3"/>
</dbReference>
<keyword evidence="2 7" id="KW-0732">Signal</keyword>
<keyword evidence="6" id="KW-1133">Transmembrane helix</keyword>
<accession>A0AA85KM32</accession>
<feature type="compositionally biased region" description="Low complexity" evidence="5">
    <location>
        <begin position="995"/>
        <end position="1009"/>
    </location>
</feature>
<feature type="transmembrane region" description="Helical" evidence="6">
    <location>
        <begin position="469"/>
        <end position="491"/>
    </location>
</feature>